<dbReference type="RefSeq" id="WP_263412183.1">
    <property type="nucleotide sequence ID" value="NZ_BAABBH010000001.1"/>
</dbReference>
<comment type="similarity">
    <text evidence="1">Belongs to the transglycosylase Slt family.</text>
</comment>
<keyword evidence="4" id="KW-0456">Lyase</keyword>
<sequence length="248" mass="26445">MRFRTRLCQTLAVAALLAACTAARAEERVTLRNGFSLTCDHREVLDAEHVRLYLSAGSGNYMDVSADAIASAERDAPAPTMSNAVDGRVAPASRTIAGSASAMALNVDELIQQNGAARQINVDLLRSVVNAESGGHVHAVSRTGAQGLMQLMPGTARALGVKDSFAPEQNVRGGTDYLDSLLRRYHDDLPLALAAYNAGPGAVDRYHGVPPYRETRLYVARIIREFNRRTLLAQHAAAALAVGVAPGR</sequence>
<evidence type="ECO:0000259" key="3">
    <source>
        <dbReference type="Pfam" id="PF01464"/>
    </source>
</evidence>
<accession>A0ABW9KLA4</accession>
<feature type="signal peptide" evidence="2">
    <location>
        <begin position="1"/>
        <end position="25"/>
    </location>
</feature>
<evidence type="ECO:0000313" key="5">
    <source>
        <dbReference type="Proteomes" id="UP001634747"/>
    </source>
</evidence>
<dbReference type="Gene3D" id="1.10.530.10">
    <property type="match status" value="1"/>
</dbReference>
<dbReference type="PANTHER" id="PTHR37423:SF2">
    <property type="entry name" value="MEMBRANE-BOUND LYTIC MUREIN TRANSGLYCOSYLASE C"/>
    <property type="match status" value="1"/>
</dbReference>
<dbReference type="Pfam" id="PF01464">
    <property type="entry name" value="SLT"/>
    <property type="match status" value="1"/>
</dbReference>
<protein>
    <submittedName>
        <fullName evidence="4">Lytic transglycosylase domain-containing protein</fullName>
        <ecNumber evidence="4">4.2.2.n1</ecNumber>
    </submittedName>
</protein>
<dbReference type="EC" id="4.2.2.n1" evidence="4"/>
<gene>
    <name evidence="4" type="ORF">ACK2TP_11245</name>
</gene>
<dbReference type="InterPro" id="IPR008258">
    <property type="entry name" value="Transglycosylase_SLT_dom_1"/>
</dbReference>
<dbReference type="CDD" id="cd00254">
    <property type="entry name" value="LT-like"/>
    <property type="match status" value="1"/>
</dbReference>
<dbReference type="GO" id="GO:0016829">
    <property type="term" value="F:lyase activity"/>
    <property type="evidence" value="ECO:0007669"/>
    <property type="project" value="UniProtKB-KW"/>
</dbReference>
<organism evidence="4 5">
    <name type="scientific">Terriglobus aquaticus</name>
    <dbReference type="NCBI Taxonomy" id="940139"/>
    <lineage>
        <taxon>Bacteria</taxon>
        <taxon>Pseudomonadati</taxon>
        <taxon>Acidobacteriota</taxon>
        <taxon>Terriglobia</taxon>
        <taxon>Terriglobales</taxon>
        <taxon>Acidobacteriaceae</taxon>
        <taxon>Terriglobus</taxon>
    </lineage>
</organism>
<keyword evidence="5" id="KW-1185">Reference proteome</keyword>
<name>A0ABW9KLA4_9BACT</name>
<dbReference type="Proteomes" id="UP001634747">
    <property type="component" value="Unassembled WGS sequence"/>
</dbReference>
<feature type="domain" description="Transglycosylase SLT" evidence="3">
    <location>
        <begin position="110"/>
        <end position="208"/>
    </location>
</feature>
<dbReference type="PANTHER" id="PTHR37423">
    <property type="entry name" value="SOLUBLE LYTIC MUREIN TRANSGLYCOSYLASE-RELATED"/>
    <property type="match status" value="1"/>
</dbReference>
<keyword evidence="2" id="KW-0732">Signal</keyword>
<reference evidence="4 5" key="1">
    <citation type="submission" date="2024-12" db="EMBL/GenBank/DDBJ databases">
        <authorList>
            <person name="Lee Y."/>
        </authorList>
    </citation>
    <scope>NUCLEOTIDE SEQUENCE [LARGE SCALE GENOMIC DNA]</scope>
    <source>
        <strain evidence="4 5">03SUJ4</strain>
    </source>
</reference>
<feature type="chain" id="PRO_5045892388" evidence="2">
    <location>
        <begin position="26"/>
        <end position="248"/>
    </location>
</feature>
<dbReference type="PROSITE" id="PS51257">
    <property type="entry name" value="PROKAR_LIPOPROTEIN"/>
    <property type="match status" value="1"/>
</dbReference>
<evidence type="ECO:0000256" key="2">
    <source>
        <dbReference type="SAM" id="SignalP"/>
    </source>
</evidence>
<evidence type="ECO:0000313" key="4">
    <source>
        <dbReference type="EMBL" id="MFN2976337.1"/>
    </source>
</evidence>
<evidence type="ECO:0000256" key="1">
    <source>
        <dbReference type="ARBA" id="ARBA00007734"/>
    </source>
</evidence>
<dbReference type="SUPFAM" id="SSF53955">
    <property type="entry name" value="Lysozyme-like"/>
    <property type="match status" value="1"/>
</dbReference>
<proteinExistence type="inferred from homology"/>
<comment type="caution">
    <text evidence="4">The sequence shown here is derived from an EMBL/GenBank/DDBJ whole genome shotgun (WGS) entry which is preliminary data.</text>
</comment>
<dbReference type="EMBL" id="JBJYXY010000001">
    <property type="protein sequence ID" value="MFN2976337.1"/>
    <property type="molecule type" value="Genomic_DNA"/>
</dbReference>
<dbReference type="InterPro" id="IPR023346">
    <property type="entry name" value="Lysozyme-like_dom_sf"/>
</dbReference>